<evidence type="ECO:0000256" key="1">
    <source>
        <dbReference type="SAM" id="MobiDB-lite"/>
    </source>
</evidence>
<feature type="signal peptide" evidence="2">
    <location>
        <begin position="1"/>
        <end position="26"/>
    </location>
</feature>
<evidence type="ECO:0000256" key="2">
    <source>
        <dbReference type="SAM" id="SignalP"/>
    </source>
</evidence>
<sequence length="100" mass="11069">MASTRVWELRLMNMFVLSSPLGVLSSLTPSRNCMQQTNKQHRLSEIVSVLMATATWYSARCSSGLLALLGPALATRCKKNSARKAMRRDSRHSSARDPSS</sequence>
<reference evidence="3" key="1">
    <citation type="submission" date="2019-12" db="EMBL/GenBank/DDBJ databases">
        <title>An insight into the sialome of adult female Ixodes ricinus ticks feeding for 6 days.</title>
        <authorList>
            <person name="Perner J."/>
            <person name="Ribeiro J.M.C."/>
        </authorList>
    </citation>
    <scope>NUCLEOTIDE SEQUENCE</scope>
    <source>
        <strain evidence="3">Semi-engorged</strain>
        <tissue evidence="3">Salivary glands</tissue>
    </source>
</reference>
<feature type="chain" id="PRO_5025347513" evidence="2">
    <location>
        <begin position="27"/>
        <end position="100"/>
    </location>
</feature>
<keyword evidence="2" id="KW-0732">Signal</keyword>
<dbReference type="EMBL" id="GIFC01006113">
    <property type="protein sequence ID" value="MXU88196.1"/>
    <property type="molecule type" value="Transcribed_RNA"/>
</dbReference>
<name>A0A6B0UH49_IXORI</name>
<protein>
    <submittedName>
        <fullName evidence="3">Putative secreted protein</fullName>
    </submittedName>
</protein>
<proteinExistence type="predicted"/>
<accession>A0A6B0UH49</accession>
<evidence type="ECO:0000313" key="3">
    <source>
        <dbReference type="EMBL" id="MXU88196.1"/>
    </source>
</evidence>
<dbReference type="AlphaFoldDB" id="A0A6B0UH49"/>
<feature type="compositionally biased region" description="Basic and acidic residues" evidence="1">
    <location>
        <begin position="87"/>
        <end position="100"/>
    </location>
</feature>
<feature type="region of interest" description="Disordered" evidence="1">
    <location>
        <begin position="80"/>
        <end position="100"/>
    </location>
</feature>
<organism evidence="3">
    <name type="scientific">Ixodes ricinus</name>
    <name type="common">Common tick</name>
    <name type="synonym">Acarus ricinus</name>
    <dbReference type="NCBI Taxonomy" id="34613"/>
    <lineage>
        <taxon>Eukaryota</taxon>
        <taxon>Metazoa</taxon>
        <taxon>Ecdysozoa</taxon>
        <taxon>Arthropoda</taxon>
        <taxon>Chelicerata</taxon>
        <taxon>Arachnida</taxon>
        <taxon>Acari</taxon>
        <taxon>Parasitiformes</taxon>
        <taxon>Ixodida</taxon>
        <taxon>Ixodoidea</taxon>
        <taxon>Ixodidae</taxon>
        <taxon>Ixodinae</taxon>
        <taxon>Ixodes</taxon>
    </lineage>
</organism>